<keyword evidence="2" id="KW-1185">Reference proteome</keyword>
<protein>
    <submittedName>
        <fullName evidence="1">Uncharacterized protein</fullName>
    </submittedName>
</protein>
<dbReference type="Proteomes" id="UP000663879">
    <property type="component" value="Unassembled WGS sequence"/>
</dbReference>
<evidence type="ECO:0000313" key="1">
    <source>
        <dbReference type="EMBL" id="CAF1016020.1"/>
    </source>
</evidence>
<dbReference type="AlphaFoldDB" id="A0A814HZD3"/>
<dbReference type="EMBL" id="CAJNOC010004282">
    <property type="protein sequence ID" value="CAF1016020.1"/>
    <property type="molecule type" value="Genomic_DNA"/>
</dbReference>
<name>A0A814HZD3_9BILA</name>
<sequence length="160" mass="18717">MDSKENILNSPEYKIYFFLSEYGLVNRVRKCLNLNCKKYDQDMSPWLQKRNKDAKNTLMYWRCSCCGRSKTAKEVTSSIFYRFRQLASLGIDKNNLLLGGNGKIAEIDESLYVRVKYNRGKDLKRSQVWVFGLVERNDTNSKCFMLIVPDRGQNSSRNNL</sequence>
<comment type="caution">
    <text evidence="1">The sequence shown here is derived from an EMBL/GenBank/DDBJ whole genome shotgun (WGS) entry which is preliminary data.</text>
</comment>
<dbReference type="OrthoDB" id="424490at2759"/>
<reference evidence="1" key="1">
    <citation type="submission" date="2021-02" db="EMBL/GenBank/DDBJ databases">
        <authorList>
            <person name="Nowell W R."/>
        </authorList>
    </citation>
    <scope>NUCLEOTIDE SEQUENCE</scope>
    <source>
        <strain evidence="1">Ploen Becks lab</strain>
    </source>
</reference>
<accession>A0A814HZD3</accession>
<organism evidence="1 2">
    <name type="scientific">Brachionus calyciflorus</name>
    <dbReference type="NCBI Taxonomy" id="104777"/>
    <lineage>
        <taxon>Eukaryota</taxon>
        <taxon>Metazoa</taxon>
        <taxon>Spiralia</taxon>
        <taxon>Gnathifera</taxon>
        <taxon>Rotifera</taxon>
        <taxon>Eurotatoria</taxon>
        <taxon>Monogononta</taxon>
        <taxon>Pseudotrocha</taxon>
        <taxon>Ploima</taxon>
        <taxon>Brachionidae</taxon>
        <taxon>Brachionus</taxon>
    </lineage>
</organism>
<proteinExistence type="predicted"/>
<gene>
    <name evidence="1" type="ORF">OXX778_LOCUS17134</name>
</gene>
<evidence type="ECO:0000313" key="2">
    <source>
        <dbReference type="Proteomes" id="UP000663879"/>
    </source>
</evidence>